<dbReference type="EMBL" id="JARBHB010000001">
    <property type="protein sequence ID" value="KAJ8894952.1"/>
    <property type="molecule type" value="Genomic_DNA"/>
</dbReference>
<proteinExistence type="predicted"/>
<keyword evidence="2" id="KW-1185">Reference proteome</keyword>
<evidence type="ECO:0000313" key="1">
    <source>
        <dbReference type="EMBL" id="KAJ8894952.1"/>
    </source>
</evidence>
<protein>
    <submittedName>
        <fullName evidence="1">Uncharacterized protein</fullName>
    </submittedName>
</protein>
<organism evidence="1 2">
    <name type="scientific">Dryococelus australis</name>
    <dbReference type="NCBI Taxonomy" id="614101"/>
    <lineage>
        <taxon>Eukaryota</taxon>
        <taxon>Metazoa</taxon>
        <taxon>Ecdysozoa</taxon>
        <taxon>Arthropoda</taxon>
        <taxon>Hexapoda</taxon>
        <taxon>Insecta</taxon>
        <taxon>Pterygota</taxon>
        <taxon>Neoptera</taxon>
        <taxon>Polyneoptera</taxon>
        <taxon>Phasmatodea</taxon>
        <taxon>Verophasmatodea</taxon>
        <taxon>Anareolatae</taxon>
        <taxon>Phasmatidae</taxon>
        <taxon>Eurycanthinae</taxon>
        <taxon>Dryococelus</taxon>
    </lineage>
</organism>
<name>A0ABQ9IEQ7_9NEOP</name>
<sequence>MNSNFHTCVTILKGGFTDSRMSWHFSLKAERRTFCRHQNSSKQHGRMIDCKDCLAVLGCSNAAATHKAKPVIGKSVCPRAFEDVCYACEVHGKYKSVDHIRLNYGVVQKFGVTDHNSIGLNPKCKIVLVLDICSAHCPAEKLKKECFFFY</sequence>
<gene>
    <name evidence="1" type="ORF">PR048_000259</name>
</gene>
<dbReference type="Proteomes" id="UP001159363">
    <property type="component" value="Chromosome 1"/>
</dbReference>
<evidence type="ECO:0000313" key="2">
    <source>
        <dbReference type="Proteomes" id="UP001159363"/>
    </source>
</evidence>
<accession>A0ABQ9IEQ7</accession>
<reference evidence="1 2" key="1">
    <citation type="submission" date="2023-02" db="EMBL/GenBank/DDBJ databases">
        <title>LHISI_Scaffold_Assembly.</title>
        <authorList>
            <person name="Stuart O.P."/>
            <person name="Cleave R."/>
            <person name="Magrath M.J.L."/>
            <person name="Mikheyev A.S."/>
        </authorList>
    </citation>
    <scope>NUCLEOTIDE SEQUENCE [LARGE SCALE GENOMIC DNA]</scope>
    <source>
        <strain evidence="1">Daus_M_001</strain>
        <tissue evidence="1">Leg muscle</tissue>
    </source>
</reference>
<comment type="caution">
    <text evidence="1">The sequence shown here is derived from an EMBL/GenBank/DDBJ whole genome shotgun (WGS) entry which is preliminary data.</text>
</comment>